<sequence>MSLTHASPDELVPEVTGTGHAPDEPAHDAVPSLSRKPPIDLRRVARHVSLGVLVAALLGTLTASAVLLYKVSNLTIRVNTLDAAFRSGQIGQLSANVTVMQEKLKTLEKQIATLEPVQEKISTLASKQLKLSTRMNQLSDAGLSDQQSVQQLQLQVGQLSQTVQASASALESLKQQTMSTPKAPEPEKATPQPSQKAAASPKKAKRSVRHAAMPAAPFVLTGIERRGDQTFAVVIPRGVDLISSMRLLSPGDGFMGWTLRSLEVNAALFSVSGSAVRIQVQ</sequence>
<organism evidence="3 4">
    <name type="scientific">Enterobacter agglomerans</name>
    <name type="common">Erwinia herbicola</name>
    <name type="synonym">Pantoea agglomerans</name>
    <dbReference type="NCBI Taxonomy" id="549"/>
    <lineage>
        <taxon>Bacteria</taxon>
        <taxon>Pseudomonadati</taxon>
        <taxon>Pseudomonadota</taxon>
        <taxon>Gammaproteobacteria</taxon>
        <taxon>Enterobacterales</taxon>
        <taxon>Erwiniaceae</taxon>
        <taxon>Pantoea</taxon>
        <taxon>Pantoea agglomerans group</taxon>
    </lineage>
</organism>
<feature type="region of interest" description="Disordered" evidence="1">
    <location>
        <begin position="1"/>
        <end position="34"/>
    </location>
</feature>
<evidence type="ECO:0000256" key="2">
    <source>
        <dbReference type="SAM" id="Phobius"/>
    </source>
</evidence>
<keyword evidence="2" id="KW-0472">Membrane</keyword>
<keyword evidence="2" id="KW-1133">Transmembrane helix</keyword>
<dbReference type="RefSeq" id="WP_031592664.1">
    <property type="nucleotide sequence ID" value="NZ_JNVA01000034.1"/>
</dbReference>
<name>A0AAN2FGD1_ENTAG</name>
<reference evidence="3" key="1">
    <citation type="submission" date="2022-05" db="EMBL/GenBank/DDBJ databases">
        <authorList>
            <person name="Pothier F. J."/>
        </authorList>
    </citation>
    <scope>NUCLEOTIDE SEQUENCE</scope>
    <source>
        <strain evidence="3">DAPP-PG734</strain>
    </source>
</reference>
<accession>A0AAN2FGD1</accession>
<feature type="transmembrane region" description="Helical" evidence="2">
    <location>
        <begin position="44"/>
        <end position="69"/>
    </location>
</feature>
<evidence type="ECO:0000313" key="4">
    <source>
        <dbReference type="Proteomes" id="UP001158961"/>
    </source>
</evidence>
<gene>
    <name evidence="3" type="ORF">DAPPPG734_18490</name>
</gene>
<feature type="region of interest" description="Disordered" evidence="1">
    <location>
        <begin position="170"/>
        <end position="210"/>
    </location>
</feature>
<protein>
    <submittedName>
        <fullName evidence="3">Plasmid transfer protein</fullName>
    </submittedName>
</protein>
<dbReference type="EMBL" id="OW970315">
    <property type="protein sequence ID" value="CAH6334684.1"/>
    <property type="molecule type" value="Genomic_DNA"/>
</dbReference>
<proteinExistence type="predicted"/>
<evidence type="ECO:0000313" key="3">
    <source>
        <dbReference type="EMBL" id="CAH6334684.1"/>
    </source>
</evidence>
<feature type="compositionally biased region" description="Polar residues" evidence="1">
    <location>
        <begin position="170"/>
        <end position="180"/>
    </location>
</feature>
<dbReference type="Proteomes" id="UP001158961">
    <property type="component" value="Chromosome"/>
</dbReference>
<keyword evidence="2" id="KW-0812">Transmembrane</keyword>
<evidence type="ECO:0000256" key="1">
    <source>
        <dbReference type="SAM" id="MobiDB-lite"/>
    </source>
</evidence>
<dbReference type="AlphaFoldDB" id="A0AAN2FGD1"/>
<feature type="compositionally biased region" description="Low complexity" evidence="1">
    <location>
        <begin position="189"/>
        <end position="201"/>
    </location>
</feature>